<evidence type="ECO:0000313" key="10">
    <source>
        <dbReference type="EMBL" id="NML95652.1"/>
    </source>
</evidence>
<keyword evidence="5 6" id="KW-0482">Metalloprotease</keyword>
<evidence type="ECO:0000256" key="8">
    <source>
        <dbReference type="SAM" id="SignalP"/>
    </source>
</evidence>
<accession>A0A7Y0BS98</accession>
<dbReference type="AlphaFoldDB" id="A0A7Y0BS98"/>
<name>A0A7Y0BS98_9SPHN</name>
<dbReference type="GO" id="GO:0046872">
    <property type="term" value="F:metal ion binding"/>
    <property type="evidence" value="ECO:0007669"/>
    <property type="project" value="UniProtKB-KW"/>
</dbReference>
<evidence type="ECO:0000256" key="5">
    <source>
        <dbReference type="ARBA" id="ARBA00023049"/>
    </source>
</evidence>
<evidence type="ECO:0000256" key="6">
    <source>
        <dbReference type="RuleBase" id="RU003983"/>
    </source>
</evidence>
<dbReference type="PROSITE" id="PS51257">
    <property type="entry name" value="PROKAR_LIPOPROTEIN"/>
    <property type="match status" value="1"/>
</dbReference>
<keyword evidence="3 6" id="KW-0378">Hydrolase</keyword>
<feature type="domain" description="Peptidase M48" evidence="9">
    <location>
        <begin position="75"/>
        <end position="256"/>
    </location>
</feature>
<keyword evidence="4 6" id="KW-0862">Zinc</keyword>
<comment type="cofactor">
    <cofactor evidence="6">
        <name>Zn(2+)</name>
        <dbReference type="ChEBI" id="CHEBI:29105"/>
    </cofactor>
    <text evidence="6">Binds 1 zinc ion per subunit.</text>
</comment>
<gene>
    <name evidence="10" type="ORF">HHL27_18415</name>
</gene>
<keyword evidence="2" id="KW-0479">Metal-binding</keyword>
<evidence type="ECO:0000256" key="2">
    <source>
        <dbReference type="ARBA" id="ARBA00022723"/>
    </source>
</evidence>
<keyword evidence="11" id="KW-1185">Reference proteome</keyword>
<dbReference type="Pfam" id="PF01435">
    <property type="entry name" value="Peptidase_M48"/>
    <property type="match status" value="1"/>
</dbReference>
<comment type="caution">
    <text evidence="10">The sequence shown here is derived from an EMBL/GenBank/DDBJ whole genome shotgun (WGS) entry which is preliminary data.</text>
</comment>
<organism evidence="10 11">
    <name type="scientific">Novosphingobium olei</name>
    <dbReference type="NCBI Taxonomy" id="2728851"/>
    <lineage>
        <taxon>Bacteria</taxon>
        <taxon>Pseudomonadati</taxon>
        <taxon>Pseudomonadota</taxon>
        <taxon>Alphaproteobacteria</taxon>
        <taxon>Sphingomonadales</taxon>
        <taxon>Sphingomonadaceae</taxon>
        <taxon>Novosphingobium</taxon>
    </lineage>
</organism>
<evidence type="ECO:0000313" key="11">
    <source>
        <dbReference type="Proteomes" id="UP000583556"/>
    </source>
</evidence>
<dbReference type="EMBL" id="JABBGM010000011">
    <property type="protein sequence ID" value="NML95652.1"/>
    <property type="molecule type" value="Genomic_DNA"/>
</dbReference>
<dbReference type="PANTHER" id="PTHR22726">
    <property type="entry name" value="METALLOENDOPEPTIDASE OMA1"/>
    <property type="match status" value="1"/>
</dbReference>
<protein>
    <submittedName>
        <fullName evidence="10">M48 family metalloprotease</fullName>
    </submittedName>
</protein>
<feature type="region of interest" description="Disordered" evidence="7">
    <location>
        <begin position="276"/>
        <end position="303"/>
    </location>
</feature>
<dbReference type="Gene3D" id="3.30.2010.10">
    <property type="entry name" value="Metalloproteases ('zincins'), catalytic domain"/>
    <property type="match status" value="1"/>
</dbReference>
<dbReference type="InterPro" id="IPR001915">
    <property type="entry name" value="Peptidase_M48"/>
</dbReference>
<evidence type="ECO:0000256" key="3">
    <source>
        <dbReference type="ARBA" id="ARBA00022801"/>
    </source>
</evidence>
<dbReference type="Proteomes" id="UP000583556">
    <property type="component" value="Unassembled WGS sequence"/>
</dbReference>
<dbReference type="InterPro" id="IPR051156">
    <property type="entry name" value="Mito/Outer_Membr_Metalloprot"/>
</dbReference>
<evidence type="ECO:0000256" key="7">
    <source>
        <dbReference type="SAM" id="MobiDB-lite"/>
    </source>
</evidence>
<feature type="compositionally biased region" description="Pro residues" evidence="7">
    <location>
        <begin position="281"/>
        <end position="292"/>
    </location>
</feature>
<reference evidence="10 11" key="1">
    <citation type="submission" date="2020-04" db="EMBL/GenBank/DDBJ databases">
        <title>Novosphingobium sp. TW-4 isolated from soil.</title>
        <authorList>
            <person name="Dahal R.H."/>
            <person name="Chaudhary D.K."/>
        </authorList>
    </citation>
    <scope>NUCLEOTIDE SEQUENCE [LARGE SCALE GENOMIC DNA]</scope>
    <source>
        <strain evidence="10 11">TW-4</strain>
    </source>
</reference>
<feature type="chain" id="PRO_5030989111" evidence="8">
    <location>
        <begin position="24"/>
        <end position="303"/>
    </location>
</feature>
<dbReference type="GO" id="GO:0051603">
    <property type="term" value="P:proteolysis involved in protein catabolic process"/>
    <property type="evidence" value="ECO:0007669"/>
    <property type="project" value="TreeGrafter"/>
</dbReference>
<evidence type="ECO:0000256" key="1">
    <source>
        <dbReference type="ARBA" id="ARBA00022670"/>
    </source>
</evidence>
<evidence type="ECO:0000256" key="4">
    <source>
        <dbReference type="ARBA" id="ARBA00022833"/>
    </source>
</evidence>
<comment type="similarity">
    <text evidence="6">Belongs to the peptidase M48 family.</text>
</comment>
<dbReference type="GO" id="GO:0004222">
    <property type="term" value="F:metalloendopeptidase activity"/>
    <property type="evidence" value="ECO:0007669"/>
    <property type="project" value="InterPro"/>
</dbReference>
<feature type="signal peptide" evidence="8">
    <location>
        <begin position="1"/>
        <end position="23"/>
    </location>
</feature>
<evidence type="ECO:0000259" key="9">
    <source>
        <dbReference type="Pfam" id="PF01435"/>
    </source>
</evidence>
<dbReference type="PANTHER" id="PTHR22726:SF1">
    <property type="entry name" value="METALLOENDOPEPTIDASE OMA1, MITOCHONDRIAL"/>
    <property type="match status" value="1"/>
</dbReference>
<proteinExistence type="inferred from homology"/>
<keyword evidence="8" id="KW-0732">Signal</keyword>
<sequence>MKILLKTAMALSLAGFAACPAQAQFPNLGSLLNKAQNAKKIGDGLRSISQEEEIKLGGDLAGMILGAAPLIKDDAKQRYVNELGRWLASHCSRPDLPWKFGIIDSPDYNAFSMPGGYVLITRGLFDQMRNESELAGVLAHEIAHVERKDHLNALQRSMREQALGDMQQYFRGPGGIASQFTTALLAAGKDIYTHGLNKGDEFDADRNGVVIAARSGFSPFGLVGVLQTLSGQSDTSGRALHDRTHPLAAERIDRLDLAMGTQFDAMTGVVDDLPSFVALRTPPPPPPPPAQAKPPVRKGKRRG</sequence>
<dbReference type="RefSeq" id="WP_169494856.1">
    <property type="nucleotide sequence ID" value="NZ_JABBGM010000011.1"/>
</dbReference>
<keyword evidence="1 6" id="KW-0645">Protease</keyword>
<dbReference type="GO" id="GO:0016020">
    <property type="term" value="C:membrane"/>
    <property type="evidence" value="ECO:0007669"/>
    <property type="project" value="TreeGrafter"/>
</dbReference>